<feature type="non-terminal residue" evidence="2">
    <location>
        <position position="75"/>
    </location>
</feature>
<dbReference type="Pfam" id="PF14111">
    <property type="entry name" value="DUF4283"/>
    <property type="match status" value="1"/>
</dbReference>
<dbReference type="EMBL" id="JAHRHJ020000008">
    <property type="protein sequence ID" value="KAH9306047.1"/>
    <property type="molecule type" value="Genomic_DNA"/>
</dbReference>
<comment type="caution">
    <text evidence="2">The sequence shown here is derived from an EMBL/GenBank/DDBJ whole genome shotgun (WGS) entry which is preliminary data.</text>
</comment>
<keyword evidence="3" id="KW-1185">Reference proteome</keyword>
<feature type="domain" description="DUF4283" evidence="1">
    <location>
        <begin position="6"/>
        <end position="67"/>
    </location>
</feature>
<dbReference type="InterPro" id="IPR025558">
    <property type="entry name" value="DUF4283"/>
</dbReference>
<organism evidence="2 3">
    <name type="scientific">Taxus chinensis</name>
    <name type="common">Chinese yew</name>
    <name type="synonym">Taxus wallichiana var. chinensis</name>
    <dbReference type="NCBI Taxonomy" id="29808"/>
    <lineage>
        <taxon>Eukaryota</taxon>
        <taxon>Viridiplantae</taxon>
        <taxon>Streptophyta</taxon>
        <taxon>Embryophyta</taxon>
        <taxon>Tracheophyta</taxon>
        <taxon>Spermatophyta</taxon>
        <taxon>Pinopsida</taxon>
        <taxon>Pinidae</taxon>
        <taxon>Conifers II</taxon>
        <taxon>Cupressales</taxon>
        <taxon>Taxaceae</taxon>
        <taxon>Taxus</taxon>
    </lineage>
</organism>
<evidence type="ECO:0000259" key="1">
    <source>
        <dbReference type="Pfam" id="PF14111"/>
    </source>
</evidence>
<sequence length="75" mass="8676">RLSFPGIRNWCETQWGSSLSIRSLEKGFFLVLFRSAAQKNDTMERKNSLISDSGLAIREWEPHFDCHKVAEDGFQ</sequence>
<proteinExistence type="predicted"/>
<dbReference type="AlphaFoldDB" id="A0AA38FKU9"/>
<protein>
    <recommendedName>
        <fullName evidence="1">DUF4283 domain-containing protein</fullName>
    </recommendedName>
</protein>
<dbReference type="Proteomes" id="UP000824469">
    <property type="component" value="Unassembled WGS sequence"/>
</dbReference>
<evidence type="ECO:0000313" key="3">
    <source>
        <dbReference type="Proteomes" id="UP000824469"/>
    </source>
</evidence>
<feature type="non-terminal residue" evidence="2">
    <location>
        <position position="1"/>
    </location>
</feature>
<name>A0AA38FKU9_TAXCH</name>
<gene>
    <name evidence="2" type="ORF">KI387_010451</name>
</gene>
<evidence type="ECO:0000313" key="2">
    <source>
        <dbReference type="EMBL" id="KAH9306047.1"/>
    </source>
</evidence>
<reference evidence="2 3" key="1">
    <citation type="journal article" date="2021" name="Nat. Plants">
        <title>The Taxus genome provides insights into paclitaxel biosynthesis.</title>
        <authorList>
            <person name="Xiong X."/>
            <person name="Gou J."/>
            <person name="Liao Q."/>
            <person name="Li Y."/>
            <person name="Zhou Q."/>
            <person name="Bi G."/>
            <person name="Li C."/>
            <person name="Du R."/>
            <person name="Wang X."/>
            <person name="Sun T."/>
            <person name="Guo L."/>
            <person name="Liang H."/>
            <person name="Lu P."/>
            <person name="Wu Y."/>
            <person name="Zhang Z."/>
            <person name="Ro D.K."/>
            <person name="Shang Y."/>
            <person name="Huang S."/>
            <person name="Yan J."/>
        </authorList>
    </citation>
    <scope>NUCLEOTIDE SEQUENCE [LARGE SCALE GENOMIC DNA]</scope>
    <source>
        <strain evidence="2">Ta-2019</strain>
    </source>
</reference>
<accession>A0AA38FKU9</accession>